<accession>A0A2K0UF91</accession>
<dbReference type="EMBL" id="MTYI01000044">
    <property type="protein sequence ID" value="PNP56445.1"/>
    <property type="molecule type" value="Genomic_DNA"/>
</dbReference>
<comment type="caution">
    <text evidence="1">The sequence shown here is derived from an EMBL/GenBank/DDBJ whole genome shotgun (WGS) entry which is preliminary data.</text>
</comment>
<protein>
    <submittedName>
        <fullName evidence="1">Uncharacterized protein</fullName>
    </submittedName>
</protein>
<gene>
    <name evidence="1" type="ORF">THARTR1_03141</name>
</gene>
<evidence type="ECO:0000313" key="1">
    <source>
        <dbReference type="EMBL" id="PNP56445.1"/>
    </source>
</evidence>
<dbReference type="Proteomes" id="UP000236290">
    <property type="component" value="Unassembled WGS sequence"/>
</dbReference>
<proteinExistence type="predicted"/>
<evidence type="ECO:0000313" key="2">
    <source>
        <dbReference type="Proteomes" id="UP000236290"/>
    </source>
</evidence>
<name>A0A2K0UF91_TRIHA</name>
<organism evidence="1 2">
    <name type="scientific">Trichoderma harzianum</name>
    <name type="common">Hypocrea lixii</name>
    <dbReference type="NCBI Taxonomy" id="5544"/>
    <lineage>
        <taxon>Eukaryota</taxon>
        <taxon>Fungi</taxon>
        <taxon>Dikarya</taxon>
        <taxon>Ascomycota</taxon>
        <taxon>Pezizomycotina</taxon>
        <taxon>Sordariomycetes</taxon>
        <taxon>Hypocreomycetidae</taxon>
        <taxon>Hypocreales</taxon>
        <taxon>Hypocreaceae</taxon>
        <taxon>Trichoderma</taxon>
    </lineage>
</organism>
<sequence>MRTQVMIPRTTARPDNLFASAILPPGPPALIPTRTVKLGLPQLPVDVVVSAAEPLRKLAPAVHLRLLPSHVALEILGAHPARVQLGEEPDEAQQVRLL</sequence>
<reference evidence="1 2" key="1">
    <citation type="submission" date="2017-02" db="EMBL/GenBank/DDBJ databases">
        <title>Genomes of Trichoderma spp. with biocontrol activity.</title>
        <authorList>
            <person name="Gardiner D."/>
            <person name="Kazan K."/>
            <person name="Vos C."/>
            <person name="Harvey P."/>
        </authorList>
    </citation>
    <scope>NUCLEOTIDE SEQUENCE [LARGE SCALE GENOMIC DNA]</scope>
    <source>
        <strain evidence="1 2">Tr1</strain>
    </source>
</reference>
<dbReference type="AlphaFoldDB" id="A0A2K0UF91"/>
<dbReference type="OrthoDB" id="5429592at2759"/>